<evidence type="ECO:0000313" key="13">
    <source>
        <dbReference type="Proteomes" id="UP000075755"/>
    </source>
</evidence>
<dbReference type="InterPro" id="IPR043519">
    <property type="entry name" value="NT_sf"/>
</dbReference>
<reference evidence="12 14" key="2">
    <citation type="submission" date="2020-08" db="EMBL/GenBank/DDBJ databases">
        <title>Genomic Encyclopedia of Type Strains, Phase IV (KMG-IV): sequencing the most valuable type-strain genomes for metagenomic binning, comparative biology and taxonomic classification.</title>
        <authorList>
            <person name="Goeker M."/>
        </authorList>
    </citation>
    <scope>NUCLEOTIDE SEQUENCE [LARGE SCALE GENOMIC DNA]</scope>
    <source>
        <strain evidence="12 14">DSM 10368</strain>
    </source>
</reference>
<keyword evidence="14" id="KW-1185">Reference proteome</keyword>
<keyword evidence="12" id="KW-0378">Hydrolase</keyword>
<comment type="similarity">
    <text evidence="8">Belongs to the tRNA nucleotidyltransferase/poly(A) polymerase family.</text>
</comment>
<dbReference type="Pfam" id="PF01743">
    <property type="entry name" value="PolyA_pol"/>
    <property type="match status" value="1"/>
</dbReference>
<dbReference type="EC" id="2.7.7.19" evidence="12"/>
<dbReference type="RefSeq" id="WP_067959334.1">
    <property type="nucleotide sequence ID" value="NZ_CP015005.1"/>
</dbReference>
<dbReference type="EC" id="3.1.3.-" evidence="12"/>
<dbReference type="SUPFAM" id="SSF81301">
    <property type="entry name" value="Nucleotidyltransferase"/>
    <property type="match status" value="1"/>
</dbReference>
<comment type="cofactor">
    <cofactor evidence="1">
        <name>Mg(2+)</name>
        <dbReference type="ChEBI" id="CHEBI:18420"/>
    </cofactor>
</comment>
<evidence type="ECO:0000259" key="9">
    <source>
        <dbReference type="Pfam" id="PF01743"/>
    </source>
</evidence>
<keyword evidence="6" id="KW-0547">Nucleotide-binding</keyword>
<dbReference type="EC" id="2.7.7.72" evidence="12"/>
<dbReference type="AlphaFoldDB" id="A0AAC8YMZ5"/>
<dbReference type="EMBL" id="JACICB010000016">
    <property type="protein sequence ID" value="MBB3707884.1"/>
    <property type="molecule type" value="Genomic_DNA"/>
</dbReference>
<organism evidence="11 13">
    <name type="scientific">Aminobacter aminovorans</name>
    <name type="common">Chelatobacter heintzii</name>
    <dbReference type="NCBI Taxonomy" id="83263"/>
    <lineage>
        <taxon>Bacteria</taxon>
        <taxon>Pseudomonadati</taxon>
        <taxon>Pseudomonadota</taxon>
        <taxon>Alphaproteobacteria</taxon>
        <taxon>Hyphomicrobiales</taxon>
        <taxon>Phyllobacteriaceae</taxon>
        <taxon>Aminobacter</taxon>
    </lineage>
</organism>
<evidence type="ECO:0000256" key="1">
    <source>
        <dbReference type="ARBA" id="ARBA00001946"/>
    </source>
</evidence>
<evidence type="ECO:0000256" key="5">
    <source>
        <dbReference type="ARBA" id="ARBA00022723"/>
    </source>
</evidence>
<dbReference type="InterPro" id="IPR032828">
    <property type="entry name" value="PolyA_RNA-bd"/>
</dbReference>
<accession>A0AAC8YMZ5</accession>
<dbReference type="EC" id="3.1.4.-" evidence="12"/>
<dbReference type="GO" id="GO:1990817">
    <property type="term" value="F:poly(A) RNA polymerase activity"/>
    <property type="evidence" value="ECO:0007669"/>
    <property type="project" value="UniProtKB-EC"/>
</dbReference>
<dbReference type="CDD" id="cd05398">
    <property type="entry name" value="NT_ClassII-CCAase"/>
    <property type="match status" value="1"/>
</dbReference>
<feature type="domain" description="Poly A polymerase head" evidence="9">
    <location>
        <begin position="30"/>
        <end position="152"/>
    </location>
</feature>
<dbReference type="Gene3D" id="1.10.3090.10">
    <property type="entry name" value="cca-adding enzyme, domain 2"/>
    <property type="match status" value="1"/>
</dbReference>
<evidence type="ECO:0000256" key="3">
    <source>
        <dbReference type="ARBA" id="ARBA00022694"/>
    </source>
</evidence>
<evidence type="ECO:0000313" key="11">
    <source>
        <dbReference type="EMBL" id="AMS41317.1"/>
    </source>
</evidence>
<dbReference type="Proteomes" id="UP000577697">
    <property type="component" value="Unassembled WGS sequence"/>
</dbReference>
<keyword evidence="8" id="KW-0694">RNA-binding</keyword>
<proteinExistence type="inferred from homology"/>
<gene>
    <name evidence="11" type="ORF">AA2016_2391</name>
    <name evidence="12" type="ORF">FHS67_004218</name>
</gene>
<keyword evidence="2 8" id="KW-0808">Transferase</keyword>
<dbReference type="GO" id="GO:0046872">
    <property type="term" value="F:metal ion binding"/>
    <property type="evidence" value="ECO:0007669"/>
    <property type="project" value="UniProtKB-KW"/>
</dbReference>
<dbReference type="SUPFAM" id="SSF81891">
    <property type="entry name" value="Poly A polymerase C-terminal region-like"/>
    <property type="match status" value="1"/>
</dbReference>
<dbReference type="GO" id="GO:0004810">
    <property type="term" value="F:CCA tRNA nucleotidyltransferase activity"/>
    <property type="evidence" value="ECO:0007669"/>
    <property type="project" value="UniProtKB-EC"/>
</dbReference>
<keyword evidence="5" id="KW-0479">Metal-binding</keyword>
<dbReference type="InterPro" id="IPR002646">
    <property type="entry name" value="PolA_pol_head_dom"/>
</dbReference>
<dbReference type="GO" id="GO:0000166">
    <property type="term" value="F:nucleotide binding"/>
    <property type="evidence" value="ECO:0007669"/>
    <property type="project" value="UniProtKB-KW"/>
</dbReference>
<evidence type="ECO:0000256" key="2">
    <source>
        <dbReference type="ARBA" id="ARBA00022679"/>
    </source>
</evidence>
<keyword evidence="3" id="KW-0819">tRNA processing</keyword>
<name>A0AAC8YMZ5_AMIAI</name>
<protein>
    <submittedName>
        <fullName evidence="11 12">Poly(A) polymerase</fullName>
        <ecNumber evidence="12">2.7.7.19</ecNumber>
        <ecNumber evidence="12">2.7.7.72</ecNumber>
        <ecNumber evidence="12">3.1.3.-</ecNumber>
        <ecNumber evidence="12">3.1.4.-</ecNumber>
    </submittedName>
</protein>
<feature type="domain" description="tRNA nucleotidyltransferase/poly(A) polymerase RNA and SrmB- binding" evidence="10">
    <location>
        <begin position="187"/>
        <end position="239"/>
    </location>
</feature>
<sequence>MSATIAGASWLSDPQLQKLLAVLNADGGEARIAGGAVRNTLLGEPVADVDIATSNLPDETVRRAEAAGFRTAPTGAEHGTITVIAGGKPFEVTTLRADVETDGRRAKVVFGSDWTADAERRDFTINALYASADGSVIDLVGGLTDLDSRTLRFIGDAETRIREDYLRILRFFRFFAWYGKGRPDAEGLKACARLKDGIARLSAERVWSELKRLLGAPDPSRAMLWMRQAGVLTAALPESEKWGIDAIHALVRAENDLGWKADPLLRLESIVPPDAARMKTLGDRLRLANVETDRLVQWAATTKVEPTVTEGELAKRLYRGNVDAIADRLRLDLASARGRAEQDDKALIEAGGYFRLLSFIGTWQKPDVPLRGGDLAALGVEGAALGSLLKALEGEWVDSGFVLDRDALLERAAKMLKV</sequence>
<evidence type="ECO:0000256" key="4">
    <source>
        <dbReference type="ARBA" id="ARBA00022695"/>
    </source>
</evidence>
<dbReference type="GO" id="GO:0008033">
    <property type="term" value="P:tRNA processing"/>
    <property type="evidence" value="ECO:0007669"/>
    <property type="project" value="UniProtKB-KW"/>
</dbReference>
<dbReference type="PANTHER" id="PTHR46173:SF1">
    <property type="entry name" value="CCA TRNA NUCLEOTIDYLTRANSFERASE 1, MITOCHONDRIAL"/>
    <property type="match status" value="1"/>
</dbReference>
<dbReference type="GO" id="GO:0016787">
    <property type="term" value="F:hydrolase activity"/>
    <property type="evidence" value="ECO:0007669"/>
    <property type="project" value="UniProtKB-KW"/>
</dbReference>
<evidence type="ECO:0000256" key="8">
    <source>
        <dbReference type="RuleBase" id="RU003953"/>
    </source>
</evidence>
<evidence type="ECO:0000313" key="12">
    <source>
        <dbReference type="EMBL" id="MBB3707884.1"/>
    </source>
</evidence>
<dbReference type="Gene3D" id="3.30.460.10">
    <property type="entry name" value="Beta Polymerase, domain 2"/>
    <property type="match status" value="1"/>
</dbReference>
<dbReference type="InterPro" id="IPR050264">
    <property type="entry name" value="Bact_CCA-adding_enz_type3_sf"/>
</dbReference>
<keyword evidence="7" id="KW-0460">Magnesium</keyword>
<evidence type="ECO:0000256" key="6">
    <source>
        <dbReference type="ARBA" id="ARBA00022741"/>
    </source>
</evidence>
<dbReference type="Proteomes" id="UP000075755">
    <property type="component" value="Chromosome"/>
</dbReference>
<dbReference type="Pfam" id="PF12627">
    <property type="entry name" value="PolyA_pol_RNAbd"/>
    <property type="match status" value="1"/>
</dbReference>
<dbReference type="EMBL" id="CP015005">
    <property type="protein sequence ID" value="AMS41317.1"/>
    <property type="molecule type" value="Genomic_DNA"/>
</dbReference>
<keyword evidence="4 12" id="KW-0548">Nucleotidyltransferase</keyword>
<dbReference type="KEGG" id="aak:AA2016_2391"/>
<dbReference type="PANTHER" id="PTHR46173">
    <property type="entry name" value="CCA TRNA NUCLEOTIDYLTRANSFERASE 1, MITOCHONDRIAL"/>
    <property type="match status" value="1"/>
</dbReference>
<evidence type="ECO:0000256" key="7">
    <source>
        <dbReference type="ARBA" id="ARBA00022842"/>
    </source>
</evidence>
<evidence type="ECO:0000313" key="14">
    <source>
        <dbReference type="Proteomes" id="UP000577697"/>
    </source>
</evidence>
<reference evidence="11 13" key="1">
    <citation type="submission" date="2016-03" db="EMBL/GenBank/DDBJ databases">
        <title>Complete genome of Aminobacter aminovorans KCTC 2477.</title>
        <authorList>
            <person name="Kim K.M."/>
        </authorList>
    </citation>
    <scope>NUCLEOTIDE SEQUENCE [LARGE SCALE GENOMIC DNA]</scope>
    <source>
        <strain evidence="11 13">KCTC 2477</strain>
    </source>
</reference>
<dbReference type="GO" id="GO:0000049">
    <property type="term" value="F:tRNA binding"/>
    <property type="evidence" value="ECO:0007669"/>
    <property type="project" value="TreeGrafter"/>
</dbReference>
<evidence type="ECO:0000259" key="10">
    <source>
        <dbReference type="Pfam" id="PF12627"/>
    </source>
</evidence>